<dbReference type="GO" id="GO:0015031">
    <property type="term" value="P:protein transport"/>
    <property type="evidence" value="ECO:0007669"/>
    <property type="project" value="UniProtKB-KW"/>
</dbReference>
<keyword evidence="5 8" id="KW-1133">Transmembrane helix</keyword>
<evidence type="ECO:0000256" key="5">
    <source>
        <dbReference type="ARBA" id="ARBA00022989"/>
    </source>
</evidence>
<evidence type="ECO:0000256" key="8">
    <source>
        <dbReference type="SAM" id="Phobius"/>
    </source>
</evidence>
<dbReference type="GO" id="GO:0005886">
    <property type="term" value="C:plasma membrane"/>
    <property type="evidence" value="ECO:0007669"/>
    <property type="project" value="UniProtKB-SubCell"/>
</dbReference>
<dbReference type="RefSeq" id="WP_165106096.1">
    <property type="nucleotide sequence ID" value="NZ_JAAKYA010000023.1"/>
</dbReference>
<protein>
    <submittedName>
        <fullName evidence="9">Biopolymer transporter ExbD</fullName>
    </submittedName>
</protein>
<name>A0A6M1RLN9_9BACT</name>
<evidence type="ECO:0000256" key="3">
    <source>
        <dbReference type="ARBA" id="ARBA00022475"/>
    </source>
</evidence>
<comment type="subcellular location">
    <subcellularLocation>
        <location evidence="1">Cell membrane</location>
        <topology evidence="1">Single-pass membrane protein</topology>
    </subcellularLocation>
    <subcellularLocation>
        <location evidence="7">Cell membrane</location>
        <topology evidence="7">Single-pass type II membrane protein</topology>
    </subcellularLocation>
</comment>
<evidence type="ECO:0000256" key="1">
    <source>
        <dbReference type="ARBA" id="ARBA00004162"/>
    </source>
</evidence>
<dbReference type="Pfam" id="PF02472">
    <property type="entry name" value="ExbD"/>
    <property type="match status" value="1"/>
</dbReference>
<keyword evidence="7" id="KW-0813">Transport</keyword>
<comment type="similarity">
    <text evidence="2 7">Belongs to the ExbD/TolR family.</text>
</comment>
<dbReference type="GO" id="GO:0022857">
    <property type="term" value="F:transmembrane transporter activity"/>
    <property type="evidence" value="ECO:0007669"/>
    <property type="project" value="InterPro"/>
</dbReference>
<dbReference type="Proteomes" id="UP000477311">
    <property type="component" value="Unassembled WGS sequence"/>
</dbReference>
<gene>
    <name evidence="9" type="ORF">G4L39_03950</name>
</gene>
<accession>A0A6M1RLN9</accession>
<evidence type="ECO:0000256" key="2">
    <source>
        <dbReference type="ARBA" id="ARBA00005811"/>
    </source>
</evidence>
<keyword evidence="4 7" id="KW-0812">Transmembrane</keyword>
<sequence length="138" mass="15802">MRRFSQRTHLVTLSEINITPLLDLAFVLLIIFVITTPLLEQSLPLKLPQGGLPDTPLDPRLVRTVEITAQGVYILDRRPLRLDQVEAQLAQDFRVNPNLVVYIRADENGPYKHVAALLDRCLRHGITRFSLRTEAVRR</sequence>
<evidence type="ECO:0000256" key="4">
    <source>
        <dbReference type="ARBA" id="ARBA00022692"/>
    </source>
</evidence>
<reference evidence="9 10" key="1">
    <citation type="submission" date="2020-02" db="EMBL/GenBank/DDBJ databases">
        <title>Draft genome sequence of Limisphaera ngatamarikiensis NGM72.4T, a thermophilic Verrucomicrobia grouped in subdivision 3.</title>
        <authorList>
            <person name="Carere C.R."/>
            <person name="Steen J."/>
            <person name="Hugenholtz P."/>
            <person name="Stott M.B."/>
        </authorList>
    </citation>
    <scope>NUCLEOTIDE SEQUENCE [LARGE SCALE GENOMIC DNA]</scope>
    <source>
        <strain evidence="9 10">NGM72.4</strain>
    </source>
</reference>
<evidence type="ECO:0000256" key="7">
    <source>
        <dbReference type="RuleBase" id="RU003879"/>
    </source>
</evidence>
<feature type="transmembrane region" description="Helical" evidence="8">
    <location>
        <begin position="21"/>
        <end position="39"/>
    </location>
</feature>
<comment type="caution">
    <text evidence="9">The sequence shown here is derived from an EMBL/GenBank/DDBJ whole genome shotgun (WGS) entry which is preliminary data.</text>
</comment>
<dbReference type="AlphaFoldDB" id="A0A6M1RLN9"/>
<keyword evidence="10" id="KW-1185">Reference proteome</keyword>
<dbReference type="PANTHER" id="PTHR30558:SF7">
    <property type="entry name" value="TOL-PAL SYSTEM PROTEIN TOLR"/>
    <property type="match status" value="1"/>
</dbReference>
<dbReference type="InterPro" id="IPR003400">
    <property type="entry name" value="ExbD"/>
</dbReference>
<dbReference type="PANTHER" id="PTHR30558">
    <property type="entry name" value="EXBD MEMBRANE COMPONENT OF PMF-DRIVEN MACROMOLECULE IMPORT SYSTEM"/>
    <property type="match status" value="1"/>
</dbReference>
<keyword evidence="6 8" id="KW-0472">Membrane</keyword>
<keyword evidence="3" id="KW-1003">Cell membrane</keyword>
<dbReference type="EMBL" id="JAAKYA010000023">
    <property type="protein sequence ID" value="NGO38553.1"/>
    <property type="molecule type" value="Genomic_DNA"/>
</dbReference>
<keyword evidence="7" id="KW-0653">Protein transport</keyword>
<evidence type="ECO:0000313" key="10">
    <source>
        <dbReference type="Proteomes" id="UP000477311"/>
    </source>
</evidence>
<organism evidence="9 10">
    <name type="scientific">Limisphaera ngatamarikiensis</name>
    <dbReference type="NCBI Taxonomy" id="1324935"/>
    <lineage>
        <taxon>Bacteria</taxon>
        <taxon>Pseudomonadati</taxon>
        <taxon>Verrucomicrobiota</taxon>
        <taxon>Verrucomicrobiia</taxon>
        <taxon>Limisphaerales</taxon>
        <taxon>Limisphaeraceae</taxon>
        <taxon>Limisphaera</taxon>
    </lineage>
</organism>
<dbReference type="Gene3D" id="3.30.420.270">
    <property type="match status" value="1"/>
</dbReference>
<proteinExistence type="inferred from homology"/>
<evidence type="ECO:0000256" key="6">
    <source>
        <dbReference type="ARBA" id="ARBA00023136"/>
    </source>
</evidence>
<evidence type="ECO:0000313" key="9">
    <source>
        <dbReference type="EMBL" id="NGO38553.1"/>
    </source>
</evidence>